<dbReference type="PRINTS" id="PR01345">
    <property type="entry name" value="CERVTRCPTASE"/>
</dbReference>
<keyword evidence="2" id="KW-1185">Reference proteome</keyword>
<reference evidence="1 2" key="1">
    <citation type="submission" date="2024-06" db="EMBL/GenBank/DDBJ databases">
        <title>The draft genome of Grus japonensis, version 3.</title>
        <authorList>
            <person name="Nabeshima K."/>
            <person name="Suzuki S."/>
            <person name="Onuma M."/>
        </authorList>
    </citation>
    <scope>NUCLEOTIDE SEQUENCE [LARGE SCALE GENOMIC DNA]</scope>
    <source>
        <strain evidence="1 2">451A</strain>
    </source>
</reference>
<gene>
    <name evidence="1" type="ORF">GRJ2_000720600</name>
</gene>
<evidence type="ECO:0000313" key="2">
    <source>
        <dbReference type="Proteomes" id="UP001623348"/>
    </source>
</evidence>
<sequence>MDNGIECTLSKVADDTKLCGVVDTLEGRDAIQRDLDRLERWACANLMKFNKAKCKVLHVGRCNPKHSYRLGEEWIESSPKEKDLGVLIDEKLNMSQQCTLAAQKTNHVLGCIKRGMASRSREVILPLYSTLVRPHLEYCVQLWGPQYRRDIELLERVQRRARKLIRGLEHLSDEDRLRELGLFSLEKRRLWGDLIVVFQYLKGPTGKLERDWLQGHVVIGQGVMGLS</sequence>
<evidence type="ECO:0008006" key="3">
    <source>
        <dbReference type="Google" id="ProtNLM"/>
    </source>
</evidence>
<comment type="caution">
    <text evidence="1">The sequence shown here is derived from an EMBL/GenBank/DDBJ whole genome shotgun (WGS) entry which is preliminary data.</text>
</comment>
<dbReference type="AlphaFoldDB" id="A0ABC9WAI5"/>
<protein>
    <recommendedName>
        <fullName evidence="3">Reverse transcriptase</fullName>
    </recommendedName>
</protein>
<organism evidence="1 2">
    <name type="scientific">Grus japonensis</name>
    <name type="common">Japanese crane</name>
    <name type="synonym">Red-crowned crane</name>
    <dbReference type="NCBI Taxonomy" id="30415"/>
    <lineage>
        <taxon>Eukaryota</taxon>
        <taxon>Metazoa</taxon>
        <taxon>Chordata</taxon>
        <taxon>Craniata</taxon>
        <taxon>Vertebrata</taxon>
        <taxon>Euteleostomi</taxon>
        <taxon>Archelosauria</taxon>
        <taxon>Archosauria</taxon>
        <taxon>Dinosauria</taxon>
        <taxon>Saurischia</taxon>
        <taxon>Theropoda</taxon>
        <taxon>Coelurosauria</taxon>
        <taxon>Aves</taxon>
        <taxon>Neognathae</taxon>
        <taxon>Neoaves</taxon>
        <taxon>Gruiformes</taxon>
        <taxon>Gruidae</taxon>
        <taxon>Grus</taxon>
    </lineage>
</organism>
<dbReference type="Proteomes" id="UP001623348">
    <property type="component" value="Unassembled WGS sequence"/>
</dbReference>
<dbReference type="PANTHER" id="PTHR33332">
    <property type="entry name" value="REVERSE TRANSCRIPTASE DOMAIN-CONTAINING PROTEIN"/>
    <property type="match status" value="1"/>
</dbReference>
<dbReference type="EMBL" id="BAAFJT010000002">
    <property type="protein sequence ID" value="GAB0182553.1"/>
    <property type="molecule type" value="Genomic_DNA"/>
</dbReference>
<name>A0ABC9WAI5_GRUJA</name>
<accession>A0ABC9WAI5</accession>
<proteinExistence type="predicted"/>
<evidence type="ECO:0000313" key="1">
    <source>
        <dbReference type="EMBL" id="GAB0182553.1"/>
    </source>
</evidence>